<keyword evidence="7" id="KW-0520">NAD</keyword>
<sequence length="264" mass="30703">MFFFLCQLHFYFSLSLLLTCLDNASVDDMYFGCNKEMMDRLNNEYSPEKYEGQFADVWNKAKKCAELKLIHGEDKALSKDHIQAICSYTSYYEMFYQTFNNAVRTEGNFYGNSSFKFHSLHFLLTSAIQILNNNYNCHTTYRRTNVKFTGQINQRIRFGHFASSSYMQDLTQFGTETCFKIKTCSGALLKNYSVFQDEAEVLIPPYEVFKITKKIEGQAKVMYILESAGYMSTLNCKAATSSHLPCPPWSRQRKRRSTVRNEVL</sequence>
<name>A0A3B4WI26_SERLL</name>
<evidence type="ECO:0000313" key="8">
    <source>
        <dbReference type="Ensembl" id="ENSSLDP00000001213.1"/>
    </source>
</evidence>
<comment type="catalytic activity">
    <reaction evidence="6 7">
        <text>L-arginyl-[protein] + NAD(+) = N(omega)-(ADP-D-ribosyl)-L-arginyl-[protein] + nicotinamide + H(+)</text>
        <dbReference type="Rhea" id="RHEA:19149"/>
        <dbReference type="Rhea" id="RHEA-COMP:10532"/>
        <dbReference type="Rhea" id="RHEA-COMP:15087"/>
        <dbReference type="ChEBI" id="CHEBI:15378"/>
        <dbReference type="ChEBI" id="CHEBI:17154"/>
        <dbReference type="ChEBI" id="CHEBI:29965"/>
        <dbReference type="ChEBI" id="CHEBI:57540"/>
        <dbReference type="ChEBI" id="CHEBI:142554"/>
        <dbReference type="EC" id="2.4.2.31"/>
    </reaction>
</comment>
<dbReference type="GO" id="GO:0106274">
    <property type="term" value="F:NAD+-protein-arginine ADP-ribosyltransferase activity"/>
    <property type="evidence" value="ECO:0007669"/>
    <property type="project" value="UniProtKB-EC"/>
</dbReference>
<feature type="chain" id="PRO_5017099747" description="NAD(P)(+)--arginine ADP-ribosyltransferase" evidence="7">
    <location>
        <begin position="27"/>
        <end position="264"/>
    </location>
</feature>
<keyword evidence="5 7" id="KW-0521">NADP</keyword>
<dbReference type="Proteomes" id="UP000261360">
    <property type="component" value="Unplaced"/>
</dbReference>
<reference evidence="8" key="2">
    <citation type="submission" date="2025-09" db="UniProtKB">
        <authorList>
            <consortium name="Ensembl"/>
        </authorList>
    </citation>
    <scope>IDENTIFICATION</scope>
</reference>
<evidence type="ECO:0000256" key="5">
    <source>
        <dbReference type="ARBA" id="ARBA00022857"/>
    </source>
</evidence>
<evidence type="ECO:0000256" key="4">
    <source>
        <dbReference type="ARBA" id="ARBA00022695"/>
    </source>
</evidence>
<dbReference type="Pfam" id="PF01129">
    <property type="entry name" value="ART"/>
    <property type="match status" value="1"/>
</dbReference>
<dbReference type="AlphaFoldDB" id="A0A3B4WI26"/>
<feature type="signal peptide" evidence="7">
    <location>
        <begin position="1"/>
        <end position="26"/>
    </location>
</feature>
<accession>A0A3B4WI26</accession>
<evidence type="ECO:0000256" key="2">
    <source>
        <dbReference type="ARBA" id="ARBA00022676"/>
    </source>
</evidence>
<dbReference type="PRINTS" id="PR00970">
    <property type="entry name" value="RIBTRNSFRASE"/>
</dbReference>
<keyword evidence="7" id="KW-0732">Signal</keyword>
<comment type="similarity">
    <text evidence="1 7">Belongs to the Arg-specific ADP-ribosyltransferase family.</text>
</comment>
<keyword evidence="9" id="KW-1185">Reference proteome</keyword>
<dbReference type="SUPFAM" id="SSF56399">
    <property type="entry name" value="ADP-ribosylation"/>
    <property type="match status" value="1"/>
</dbReference>
<evidence type="ECO:0000313" key="9">
    <source>
        <dbReference type="Proteomes" id="UP000261360"/>
    </source>
</evidence>
<dbReference type="GO" id="GO:0003950">
    <property type="term" value="F:NAD+ poly-ADP-ribosyltransferase activity"/>
    <property type="evidence" value="ECO:0007669"/>
    <property type="project" value="TreeGrafter"/>
</dbReference>
<proteinExistence type="inferred from homology"/>
<dbReference type="FunFam" id="3.90.176.10:FF:000003">
    <property type="entry name" value="NAD(P)(+)--arginine ADP-ribosyltransferase"/>
    <property type="match status" value="1"/>
</dbReference>
<reference evidence="8" key="1">
    <citation type="submission" date="2025-08" db="UniProtKB">
        <authorList>
            <consortium name="Ensembl"/>
        </authorList>
    </citation>
    <scope>IDENTIFICATION</scope>
</reference>
<dbReference type="GeneTree" id="ENSGT01030000234601"/>
<evidence type="ECO:0000256" key="7">
    <source>
        <dbReference type="RuleBase" id="RU361228"/>
    </source>
</evidence>
<keyword evidence="2 7" id="KW-0328">Glycosyltransferase</keyword>
<keyword evidence="3 7" id="KW-0808">Transferase</keyword>
<dbReference type="GO" id="GO:0016779">
    <property type="term" value="F:nucleotidyltransferase activity"/>
    <property type="evidence" value="ECO:0007669"/>
    <property type="project" value="UniProtKB-KW"/>
</dbReference>
<organism evidence="8 9">
    <name type="scientific">Seriola lalandi dorsalis</name>
    <dbReference type="NCBI Taxonomy" id="1841481"/>
    <lineage>
        <taxon>Eukaryota</taxon>
        <taxon>Metazoa</taxon>
        <taxon>Chordata</taxon>
        <taxon>Craniata</taxon>
        <taxon>Vertebrata</taxon>
        <taxon>Euteleostomi</taxon>
        <taxon>Actinopterygii</taxon>
        <taxon>Neopterygii</taxon>
        <taxon>Teleostei</taxon>
        <taxon>Neoteleostei</taxon>
        <taxon>Acanthomorphata</taxon>
        <taxon>Carangaria</taxon>
        <taxon>Carangiformes</taxon>
        <taxon>Carangidae</taxon>
        <taxon>Seriola</taxon>
    </lineage>
</organism>
<dbReference type="EC" id="2.4.2.31" evidence="7"/>
<evidence type="ECO:0000256" key="3">
    <source>
        <dbReference type="ARBA" id="ARBA00022679"/>
    </source>
</evidence>
<dbReference type="PROSITE" id="PS51996">
    <property type="entry name" value="TR_MART"/>
    <property type="match status" value="1"/>
</dbReference>
<dbReference type="Ensembl" id="ENSSLDT00000001289.1">
    <property type="protein sequence ID" value="ENSSLDP00000001213.1"/>
    <property type="gene ID" value="ENSSLDG00000001022.1"/>
</dbReference>
<keyword evidence="4" id="KW-0548">Nucleotidyltransferase</keyword>
<dbReference type="InterPro" id="IPR050999">
    <property type="entry name" value="ADP-ribosyltransferase_ARG"/>
</dbReference>
<protein>
    <recommendedName>
        <fullName evidence="7">NAD(P)(+)--arginine ADP-ribosyltransferase</fullName>
        <ecNumber evidence="7">2.4.2.31</ecNumber>
    </recommendedName>
    <alternativeName>
        <fullName evidence="7">Mono(ADP-ribosyl)transferase</fullName>
    </alternativeName>
</protein>
<evidence type="ECO:0000256" key="6">
    <source>
        <dbReference type="ARBA" id="ARBA00047597"/>
    </source>
</evidence>
<evidence type="ECO:0000256" key="1">
    <source>
        <dbReference type="ARBA" id="ARBA00009558"/>
    </source>
</evidence>
<dbReference type="PANTHER" id="PTHR10339:SF29">
    <property type="entry name" value="NAD(P)(+)--ARGININE ADP-RIBOSYLTRANSFERASE"/>
    <property type="match status" value="1"/>
</dbReference>
<dbReference type="PANTHER" id="PTHR10339">
    <property type="entry name" value="ADP-RIBOSYLTRANSFERASE"/>
    <property type="match status" value="1"/>
</dbReference>
<dbReference type="InterPro" id="IPR000768">
    <property type="entry name" value="ART"/>
</dbReference>
<dbReference type="Gene3D" id="3.90.176.10">
    <property type="entry name" value="Toxin ADP-ribosyltransferase, Chain A, domain 1"/>
    <property type="match status" value="1"/>
</dbReference>